<gene>
    <name evidence="1" type="ORF">PHLCEN_2v11083</name>
</gene>
<evidence type="ECO:0000313" key="2">
    <source>
        <dbReference type="Proteomes" id="UP000186601"/>
    </source>
</evidence>
<dbReference type="EMBL" id="MLYV02001116">
    <property type="protein sequence ID" value="PSR73061.1"/>
    <property type="molecule type" value="Genomic_DNA"/>
</dbReference>
<reference evidence="1 2" key="1">
    <citation type="submission" date="2018-02" db="EMBL/GenBank/DDBJ databases">
        <title>Genome sequence of the basidiomycete white-rot fungus Phlebia centrifuga.</title>
        <authorList>
            <person name="Granchi Z."/>
            <person name="Peng M."/>
            <person name="de Vries R.P."/>
            <person name="Hilden K."/>
            <person name="Makela M.R."/>
            <person name="Grigoriev I."/>
            <person name="Riley R."/>
        </authorList>
    </citation>
    <scope>NUCLEOTIDE SEQUENCE [LARGE SCALE GENOMIC DNA]</scope>
    <source>
        <strain evidence="1 2">FBCC195</strain>
    </source>
</reference>
<sequence>MDNSLYPGGVIERLRLLRQYQEARKRPVATLDSFNGPFPDRYYSSVSQHPARYHGDVIIYESGEVSSLRQQESWSELKCIHMRYGPDGPISREWTLAFDVSFVTYAIDAGQNLLVLVTPGPEEFT</sequence>
<dbReference type="AlphaFoldDB" id="A0A2R6NL76"/>
<keyword evidence="2" id="KW-1185">Reference proteome</keyword>
<protein>
    <submittedName>
        <fullName evidence="1">Uncharacterized protein</fullName>
    </submittedName>
</protein>
<accession>A0A2R6NL76</accession>
<organism evidence="1 2">
    <name type="scientific">Hermanssonia centrifuga</name>
    <dbReference type="NCBI Taxonomy" id="98765"/>
    <lineage>
        <taxon>Eukaryota</taxon>
        <taxon>Fungi</taxon>
        <taxon>Dikarya</taxon>
        <taxon>Basidiomycota</taxon>
        <taxon>Agaricomycotina</taxon>
        <taxon>Agaricomycetes</taxon>
        <taxon>Polyporales</taxon>
        <taxon>Meruliaceae</taxon>
        <taxon>Hermanssonia</taxon>
    </lineage>
</organism>
<dbReference type="Proteomes" id="UP000186601">
    <property type="component" value="Unassembled WGS sequence"/>
</dbReference>
<name>A0A2R6NL76_9APHY</name>
<proteinExistence type="predicted"/>
<evidence type="ECO:0000313" key="1">
    <source>
        <dbReference type="EMBL" id="PSR73061.1"/>
    </source>
</evidence>
<comment type="caution">
    <text evidence="1">The sequence shown here is derived from an EMBL/GenBank/DDBJ whole genome shotgun (WGS) entry which is preliminary data.</text>
</comment>